<protein>
    <recommendedName>
        <fullName evidence="3">Amidase domain-containing protein</fullName>
    </recommendedName>
</protein>
<accession>A0A7S3D435</accession>
<keyword evidence="2" id="KW-0472">Membrane</keyword>
<feature type="region of interest" description="Disordered" evidence="1">
    <location>
        <begin position="121"/>
        <end position="146"/>
    </location>
</feature>
<feature type="domain" description="Amidase" evidence="3">
    <location>
        <begin position="271"/>
        <end position="509"/>
    </location>
</feature>
<sequence>MEDEIEVTDTSTLKDKLWASAAEMGYSYLYTAMRFGVSVLTRVGLIEAEVSETGELLLSIQDLVYVIVMYCLVLVVVQRIIFRKTGALLAIFSLVSSQKDYDKKLRKDQLAEIKKDIKQAMGEDGEDGESDRPSPRSSLRPSKHAKRNWTREAIMSSLTKVNGLVKKNGQSAAEVLARTHFDQALNISAKHALAEGEAERLGGAPLAVCESLSASVKKGVQKASVAFACIRYIGSILSIETRTTRGNLPLTLPGEGRKAVKGVWLDDDEKRKVVGNLSAGYGCVLAVRKDVCPVGLMADTLGGGLVTSSLVGVFGFKPSSGRVSNSGMDVPLPVLPYTAPMLVARTSDSMSVVARYFLSGVMSTVDPSVAPIGLRTRAESTSLAGKSVVVVANGVNGAEEEVKNEVKKAGAKLLDVDLTTEIKEMALLRCALCIHTGDFEAELHGEDVRCSVEEELKRGKKSGEFGPDVNAAKKMGKKSVPEMQQRLRRLRERVTALLVLREVDVIMYAGEIEDGITTSITSPSKYTLLSSCLAMCGWGGMVAPLRAKPSQAKATLAAWSMPFQDELLLAVANFNSIVKEGISIDDEE</sequence>
<organism evidence="4">
    <name type="scientific">Palpitomonas bilix</name>
    <dbReference type="NCBI Taxonomy" id="652834"/>
    <lineage>
        <taxon>Eukaryota</taxon>
        <taxon>Eukaryota incertae sedis</taxon>
    </lineage>
</organism>
<keyword evidence="2" id="KW-1133">Transmembrane helix</keyword>
<feature type="transmembrane region" description="Helical" evidence="2">
    <location>
        <begin position="63"/>
        <end position="82"/>
    </location>
</feature>
<evidence type="ECO:0000256" key="2">
    <source>
        <dbReference type="SAM" id="Phobius"/>
    </source>
</evidence>
<dbReference type="Pfam" id="PF01425">
    <property type="entry name" value="Amidase"/>
    <property type="match status" value="1"/>
</dbReference>
<evidence type="ECO:0000256" key="1">
    <source>
        <dbReference type="SAM" id="MobiDB-lite"/>
    </source>
</evidence>
<evidence type="ECO:0000259" key="3">
    <source>
        <dbReference type="Pfam" id="PF01425"/>
    </source>
</evidence>
<gene>
    <name evidence="4" type="ORF">PBIL07802_LOCUS8039</name>
</gene>
<name>A0A7S3D435_9EUKA</name>
<dbReference type="InterPro" id="IPR036928">
    <property type="entry name" value="AS_sf"/>
</dbReference>
<keyword evidence="2" id="KW-0812">Transmembrane</keyword>
<dbReference type="SUPFAM" id="SSF75304">
    <property type="entry name" value="Amidase signature (AS) enzymes"/>
    <property type="match status" value="1"/>
</dbReference>
<dbReference type="Gene3D" id="3.90.1300.10">
    <property type="entry name" value="Amidase signature (AS) domain"/>
    <property type="match status" value="1"/>
</dbReference>
<reference evidence="4" key="1">
    <citation type="submission" date="2021-01" db="EMBL/GenBank/DDBJ databases">
        <authorList>
            <person name="Corre E."/>
            <person name="Pelletier E."/>
            <person name="Niang G."/>
            <person name="Scheremetjew M."/>
            <person name="Finn R."/>
            <person name="Kale V."/>
            <person name="Holt S."/>
            <person name="Cochrane G."/>
            <person name="Meng A."/>
            <person name="Brown T."/>
            <person name="Cohen L."/>
        </authorList>
    </citation>
    <scope>NUCLEOTIDE SEQUENCE</scope>
    <source>
        <strain evidence="4">NIES-2562</strain>
    </source>
</reference>
<dbReference type="EMBL" id="HBIB01012306">
    <property type="protein sequence ID" value="CAE0245856.1"/>
    <property type="molecule type" value="Transcribed_RNA"/>
</dbReference>
<proteinExistence type="predicted"/>
<dbReference type="InterPro" id="IPR023631">
    <property type="entry name" value="Amidase_dom"/>
</dbReference>
<evidence type="ECO:0000313" key="4">
    <source>
        <dbReference type="EMBL" id="CAE0245856.1"/>
    </source>
</evidence>
<dbReference type="AlphaFoldDB" id="A0A7S3D435"/>